<dbReference type="SUPFAM" id="SSF47226">
    <property type="entry name" value="Histidine-containing phosphotransfer domain, HPT domain"/>
    <property type="match status" value="1"/>
</dbReference>
<dbReference type="Proteomes" id="UP000199258">
    <property type="component" value="Unassembled WGS sequence"/>
</dbReference>
<name>A0A1G8CG77_9MICC</name>
<dbReference type="RefSeq" id="WP_090584215.1">
    <property type="nucleotide sequence ID" value="NZ_FNDT01000001.1"/>
</dbReference>
<dbReference type="OrthoDB" id="4964540at2"/>
<feature type="compositionally biased region" description="Basic and acidic residues" evidence="1">
    <location>
        <begin position="14"/>
        <end position="40"/>
    </location>
</feature>
<protein>
    <recommendedName>
        <fullName evidence="4">Hpt domain-containing protein</fullName>
    </recommendedName>
</protein>
<dbReference type="AlphaFoldDB" id="A0A1G8CG77"/>
<reference evidence="2 3" key="1">
    <citation type="submission" date="2016-10" db="EMBL/GenBank/DDBJ databases">
        <authorList>
            <person name="de Groot N.N."/>
        </authorList>
    </citation>
    <scope>NUCLEOTIDE SEQUENCE [LARGE SCALE GENOMIC DNA]</scope>
    <source>
        <strain evidence="2 3">NP_1H</strain>
    </source>
</reference>
<dbReference type="EMBL" id="FNDT01000001">
    <property type="protein sequence ID" value="SDH43880.1"/>
    <property type="molecule type" value="Genomic_DNA"/>
</dbReference>
<dbReference type="GO" id="GO:0000160">
    <property type="term" value="P:phosphorelay signal transduction system"/>
    <property type="evidence" value="ECO:0007669"/>
    <property type="project" value="InterPro"/>
</dbReference>
<keyword evidence="3" id="KW-1185">Reference proteome</keyword>
<proteinExistence type="predicted"/>
<dbReference type="Gene3D" id="1.20.120.160">
    <property type="entry name" value="HPT domain"/>
    <property type="match status" value="1"/>
</dbReference>
<evidence type="ECO:0000313" key="2">
    <source>
        <dbReference type="EMBL" id="SDH43880.1"/>
    </source>
</evidence>
<gene>
    <name evidence="2" type="ORF">SAMN04488693_101246</name>
</gene>
<evidence type="ECO:0000313" key="3">
    <source>
        <dbReference type="Proteomes" id="UP000199258"/>
    </source>
</evidence>
<dbReference type="InterPro" id="IPR036641">
    <property type="entry name" value="HPT_dom_sf"/>
</dbReference>
<feature type="region of interest" description="Disordered" evidence="1">
    <location>
        <begin position="1"/>
        <end position="40"/>
    </location>
</feature>
<organism evidence="2 3">
    <name type="scientific">Arthrobacter subterraneus</name>
    <dbReference type="NCBI Taxonomy" id="335973"/>
    <lineage>
        <taxon>Bacteria</taxon>
        <taxon>Bacillati</taxon>
        <taxon>Actinomycetota</taxon>
        <taxon>Actinomycetes</taxon>
        <taxon>Micrococcales</taxon>
        <taxon>Micrococcaceae</taxon>
        <taxon>Arthrobacter</taxon>
    </lineage>
</organism>
<dbReference type="STRING" id="335973.SAMN04488693_101246"/>
<evidence type="ECO:0000256" key="1">
    <source>
        <dbReference type="SAM" id="MobiDB-lite"/>
    </source>
</evidence>
<evidence type="ECO:0008006" key="4">
    <source>
        <dbReference type="Google" id="ProtNLM"/>
    </source>
</evidence>
<sequence length="152" mass="16433">MALSCCSADDSDAEPLHSVDDADARGDLSGGDRTDRTPLVDPDVLHDLEDQLDSAAAARAFVRDYVAVWDERELRLSSAVARQNQAASLDAVLSLKITSTMVGATQLVALARGLEKLLREGSLDEAAAVLPHLHRCGLRTMRELTVMHLQKD</sequence>
<accession>A0A1G8CG77</accession>